<gene>
    <name evidence="1" type="ORF">ASPZODRAFT_147153</name>
</gene>
<dbReference type="OrthoDB" id="5140147at2759"/>
<sequence>MKFPGTLDVPDEDTYVFGSHLYFRSINAEWETILALLHQNGPNIRYFHLYCDTLTARDKTSSSLHVQLPATLCTFWIFARDFFSDLHNVTWELPPTSTAQKIYLYCDRASPSLVVSSAHAQRPIALFHAAAECPDSATEPTHRHVQEQAQQVPQVEGLDGDKMLQSRLSNEDVARLVAAVDATAAGGYRLFWR</sequence>
<accession>A0A1L9S6G5</accession>
<dbReference type="VEuPathDB" id="FungiDB:ASPZODRAFT_147153"/>
<dbReference type="AlphaFoldDB" id="A0A1L9S6G5"/>
<evidence type="ECO:0000313" key="1">
    <source>
        <dbReference type="EMBL" id="OJJ42758.1"/>
    </source>
</evidence>
<protein>
    <submittedName>
        <fullName evidence="1">Uncharacterized protein</fullName>
    </submittedName>
</protein>
<reference evidence="2" key="1">
    <citation type="journal article" date="2017" name="Genome Biol.">
        <title>Comparative genomics reveals high biological diversity and specific adaptations in the industrially and medically important fungal genus Aspergillus.</title>
        <authorList>
            <person name="de Vries R.P."/>
            <person name="Riley R."/>
            <person name="Wiebenga A."/>
            <person name="Aguilar-Osorio G."/>
            <person name="Amillis S."/>
            <person name="Uchima C.A."/>
            <person name="Anderluh G."/>
            <person name="Asadollahi M."/>
            <person name="Askin M."/>
            <person name="Barry K."/>
            <person name="Battaglia E."/>
            <person name="Bayram O."/>
            <person name="Benocci T."/>
            <person name="Braus-Stromeyer S.A."/>
            <person name="Caldana C."/>
            <person name="Canovas D."/>
            <person name="Cerqueira G.C."/>
            <person name="Chen F."/>
            <person name="Chen W."/>
            <person name="Choi C."/>
            <person name="Clum A."/>
            <person name="Dos Santos R.A."/>
            <person name="Damasio A.R."/>
            <person name="Diallinas G."/>
            <person name="Emri T."/>
            <person name="Fekete E."/>
            <person name="Flipphi M."/>
            <person name="Freyberg S."/>
            <person name="Gallo A."/>
            <person name="Gournas C."/>
            <person name="Habgood R."/>
            <person name="Hainaut M."/>
            <person name="Harispe M.L."/>
            <person name="Henrissat B."/>
            <person name="Hilden K.S."/>
            <person name="Hope R."/>
            <person name="Hossain A."/>
            <person name="Karabika E."/>
            <person name="Karaffa L."/>
            <person name="Karanyi Z."/>
            <person name="Krasevec N."/>
            <person name="Kuo A."/>
            <person name="Kusch H."/>
            <person name="LaButti K."/>
            <person name="Lagendijk E.L."/>
            <person name="Lapidus A."/>
            <person name="Levasseur A."/>
            <person name="Lindquist E."/>
            <person name="Lipzen A."/>
            <person name="Logrieco A.F."/>
            <person name="MacCabe A."/>
            <person name="Maekelae M.R."/>
            <person name="Malavazi I."/>
            <person name="Melin P."/>
            <person name="Meyer V."/>
            <person name="Mielnichuk N."/>
            <person name="Miskei M."/>
            <person name="Molnar A.P."/>
            <person name="Mule G."/>
            <person name="Ngan C.Y."/>
            <person name="Orejas M."/>
            <person name="Orosz E."/>
            <person name="Ouedraogo J.P."/>
            <person name="Overkamp K.M."/>
            <person name="Park H.-S."/>
            <person name="Perrone G."/>
            <person name="Piumi F."/>
            <person name="Punt P.J."/>
            <person name="Ram A.F."/>
            <person name="Ramon A."/>
            <person name="Rauscher S."/>
            <person name="Record E."/>
            <person name="Riano-Pachon D.M."/>
            <person name="Robert V."/>
            <person name="Roehrig J."/>
            <person name="Ruller R."/>
            <person name="Salamov A."/>
            <person name="Salih N.S."/>
            <person name="Samson R.A."/>
            <person name="Sandor E."/>
            <person name="Sanguinetti M."/>
            <person name="Schuetze T."/>
            <person name="Sepcic K."/>
            <person name="Shelest E."/>
            <person name="Sherlock G."/>
            <person name="Sophianopoulou V."/>
            <person name="Squina F.M."/>
            <person name="Sun H."/>
            <person name="Susca A."/>
            <person name="Todd R.B."/>
            <person name="Tsang A."/>
            <person name="Unkles S.E."/>
            <person name="van de Wiele N."/>
            <person name="van Rossen-Uffink D."/>
            <person name="Oliveira J.V."/>
            <person name="Vesth T.C."/>
            <person name="Visser J."/>
            <person name="Yu J.-H."/>
            <person name="Zhou M."/>
            <person name="Andersen M.R."/>
            <person name="Archer D.B."/>
            <person name="Baker S.E."/>
            <person name="Benoit I."/>
            <person name="Brakhage A.A."/>
            <person name="Braus G.H."/>
            <person name="Fischer R."/>
            <person name="Frisvad J.C."/>
            <person name="Goldman G.H."/>
            <person name="Houbraken J."/>
            <person name="Oakley B."/>
            <person name="Pocsi I."/>
            <person name="Scazzocchio C."/>
            <person name="Seiboth B."/>
            <person name="vanKuyk P.A."/>
            <person name="Wortman J."/>
            <person name="Dyer P.S."/>
            <person name="Grigoriev I.V."/>
        </authorList>
    </citation>
    <scope>NUCLEOTIDE SEQUENCE [LARGE SCALE GENOMIC DNA]</scope>
    <source>
        <strain evidence="2">CBS 506.65</strain>
    </source>
</reference>
<dbReference type="EMBL" id="KV878357">
    <property type="protein sequence ID" value="OJJ42758.1"/>
    <property type="molecule type" value="Genomic_DNA"/>
</dbReference>
<keyword evidence="2" id="KW-1185">Reference proteome</keyword>
<evidence type="ECO:0000313" key="2">
    <source>
        <dbReference type="Proteomes" id="UP000184188"/>
    </source>
</evidence>
<dbReference type="GeneID" id="34611700"/>
<dbReference type="Proteomes" id="UP000184188">
    <property type="component" value="Unassembled WGS sequence"/>
</dbReference>
<dbReference type="RefSeq" id="XP_022577268.1">
    <property type="nucleotide sequence ID" value="XM_022725235.1"/>
</dbReference>
<proteinExistence type="predicted"/>
<organism evidence="1 2">
    <name type="scientific">Penicilliopsis zonata CBS 506.65</name>
    <dbReference type="NCBI Taxonomy" id="1073090"/>
    <lineage>
        <taxon>Eukaryota</taxon>
        <taxon>Fungi</taxon>
        <taxon>Dikarya</taxon>
        <taxon>Ascomycota</taxon>
        <taxon>Pezizomycotina</taxon>
        <taxon>Eurotiomycetes</taxon>
        <taxon>Eurotiomycetidae</taxon>
        <taxon>Eurotiales</taxon>
        <taxon>Aspergillaceae</taxon>
        <taxon>Penicilliopsis</taxon>
    </lineage>
</organism>
<name>A0A1L9S6G5_9EURO</name>